<keyword evidence="1" id="KW-1133">Transmembrane helix</keyword>
<dbReference type="InterPro" id="IPR003599">
    <property type="entry name" value="Ig_sub"/>
</dbReference>
<evidence type="ECO:0000259" key="3">
    <source>
        <dbReference type="SMART" id="SM00409"/>
    </source>
</evidence>
<feature type="domain" description="Immunoglobulin" evidence="3">
    <location>
        <begin position="43"/>
        <end position="134"/>
    </location>
</feature>
<dbReference type="AlphaFoldDB" id="A0A8C6V9D8"/>
<dbReference type="SMART" id="SM00406">
    <property type="entry name" value="IGv"/>
    <property type="match status" value="1"/>
</dbReference>
<dbReference type="SMART" id="SM00409">
    <property type="entry name" value="IG"/>
    <property type="match status" value="1"/>
</dbReference>
<sequence>MGQVPFIHSELVRMKTEGTFLFAALVMIFVQGSVSSRAITQSPRTLPARLTETVTLSCKTGRGVGSDLSWYLQKPGQPPKLLFYKISTRASGTPSHYSSSGSEPDYSLTINGVTAADVGEFFCFGDYGGGVFTR</sequence>
<keyword evidence="1" id="KW-0812">Transmembrane</keyword>
<evidence type="ECO:0000313" key="4">
    <source>
        <dbReference type="Ensembl" id="ENSNMLP00000044790.1"/>
    </source>
</evidence>
<name>A0A8C6V9D8_9GOBI</name>
<protein>
    <recommendedName>
        <fullName evidence="6">Ig-like domain-containing protein</fullName>
    </recommendedName>
</protein>
<keyword evidence="1" id="KW-0472">Membrane</keyword>
<dbReference type="PANTHER" id="PTHR23267">
    <property type="entry name" value="IMMUNOGLOBULIN LIGHT CHAIN"/>
    <property type="match status" value="1"/>
</dbReference>
<feature type="domain" description="Immunoglobulin V-set" evidence="2">
    <location>
        <begin position="53"/>
        <end position="125"/>
    </location>
</feature>
<feature type="transmembrane region" description="Helical" evidence="1">
    <location>
        <begin position="20"/>
        <end position="39"/>
    </location>
</feature>
<dbReference type="InterPro" id="IPR013106">
    <property type="entry name" value="Ig_V-set"/>
</dbReference>
<accession>A0A8C6V9D8</accession>
<evidence type="ECO:0000259" key="2">
    <source>
        <dbReference type="SMART" id="SM00406"/>
    </source>
</evidence>
<dbReference type="Proteomes" id="UP000694523">
    <property type="component" value="Unplaced"/>
</dbReference>
<dbReference type="SUPFAM" id="SSF48726">
    <property type="entry name" value="Immunoglobulin"/>
    <property type="match status" value="1"/>
</dbReference>
<dbReference type="InterPro" id="IPR050150">
    <property type="entry name" value="IgV_Light_Chain"/>
</dbReference>
<proteinExistence type="predicted"/>
<keyword evidence="5" id="KW-1185">Reference proteome</keyword>
<evidence type="ECO:0000256" key="1">
    <source>
        <dbReference type="SAM" id="Phobius"/>
    </source>
</evidence>
<dbReference type="InterPro" id="IPR013783">
    <property type="entry name" value="Ig-like_fold"/>
</dbReference>
<dbReference type="Pfam" id="PF07686">
    <property type="entry name" value="V-set"/>
    <property type="match status" value="1"/>
</dbReference>
<organism evidence="4 5">
    <name type="scientific">Neogobius melanostomus</name>
    <name type="common">round goby</name>
    <dbReference type="NCBI Taxonomy" id="47308"/>
    <lineage>
        <taxon>Eukaryota</taxon>
        <taxon>Metazoa</taxon>
        <taxon>Chordata</taxon>
        <taxon>Craniata</taxon>
        <taxon>Vertebrata</taxon>
        <taxon>Euteleostomi</taxon>
        <taxon>Actinopterygii</taxon>
        <taxon>Neopterygii</taxon>
        <taxon>Teleostei</taxon>
        <taxon>Neoteleostei</taxon>
        <taxon>Acanthomorphata</taxon>
        <taxon>Gobiaria</taxon>
        <taxon>Gobiiformes</taxon>
        <taxon>Gobioidei</taxon>
        <taxon>Gobiidae</taxon>
        <taxon>Benthophilinae</taxon>
        <taxon>Neogobiini</taxon>
        <taxon>Neogobius</taxon>
    </lineage>
</organism>
<evidence type="ECO:0008006" key="6">
    <source>
        <dbReference type="Google" id="ProtNLM"/>
    </source>
</evidence>
<reference evidence="4" key="1">
    <citation type="submission" date="2025-08" db="UniProtKB">
        <authorList>
            <consortium name="Ensembl"/>
        </authorList>
    </citation>
    <scope>IDENTIFICATION</scope>
</reference>
<evidence type="ECO:0000313" key="5">
    <source>
        <dbReference type="Proteomes" id="UP000694523"/>
    </source>
</evidence>
<dbReference type="Ensembl" id="ENSNMLT00000049716.1">
    <property type="protein sequence ID" value="ENSNMLP00000044790.1"/>
    <property type="gene ID" value="ENSNMLG00000027079.1"/>
</dbReference>
<reference evidence="4" key="2">
    <citation type="submission" date="2025-09" db="UniProtKB">
        <authorList>
            <consortium name="Ensembl"/>
        </authorList>
    </citation>
    <scope>IDENTIFICATION</scope>
</reference>
<dbReference type="InterPro" id="IPR036179">
    <property type="entry name" value="Ig-like_dom_sf"/>
</dbReference>
<dbReference type="Gene3D" id="2.60.40.10">
    <property type="entry name" value="Immunoglobulins"/>
    <property type="match status" value="1"/>
</dbReference>